<feature type="transmembrane region" description="Helical" evidence="1">
    <location>
        <begin position="67"/>
        <end position="85"/>
    </location>
</feature>
<reference evidence="2" key="1">
    <citation type="submission" date="2021-01" db="EMBL/GenBank/DDBJ databases">
        <title>Whole genome shotgun sequence of Virgisporangium ochraceum NBRC 16418.</title>
        <authorList>
            <person name="Komaki H."/>
            <person name="Tamura T."/>
        </authorList>
    </citation>
    <scope>NUCLEOTIDE SEQUENCE</scope>
    <source>
        <strain evidence="2">NBRC 16418</strain>
    </source>
</reference>
<keyword evidence="1" id="KW-1133">Transmembrane helix</keyword>
<feature type="transmembrane region" description="Helical" evidence="1">
    <location>
        <begin position="38"/>
        <end position="61"/>
    </location>
</feature>
<name>A0A8J4EI26_9ACTN</name>
<comment type="caution">
    <text evidence="2">The sequence shown here is derived from an EMBL/GenBank/DDBJ whole genome shotgun (WGS) entry which is preliminary data.</text>
</comment>
<protein>
    <submittedName>
        <fullName evidence="2">Uncharacterized protein</fullName>
    </submittedName>
</protein>
<evidence type="ECO:0000313" key="3">
    <source>
        <dbReference type="Proteomes" id="UP000635606"/>
    </source>
</evidence>
<gene>
    <name evidence="2" type="ORF">Voc01_077240</name>
</gene>
<accession>A0A8J4EI26</accession>
<dbReference type="EMBL" id="BOPH01000105">
    <property type="protein sequence ID" value="GIJ72807.1"/>
    <property type="molecule type" value="Genomic_DNA"/>
</dbReference>
<keyword evidence="1" id="KW-0812">Transmembrane</keyword>
<dbReference type="AlphaFoldDB" id="A0A8J4EI26"/>
<feature type="transmembrane region" description="Helical" evidence="1">
    <location>
        <begin position="6"/>
        <end position="26"/>
    </location>
</feature>
<keyword evidence="3" id="KW-1185">Reference proteome</keyword>
<sequence>MAGSLLAVTAFVLLLVYLTLFVALHLQRTGYSPIRNAVSEYGVGLAAVVVTMVVPALRRVFGLSERVYLLSTNVWFLIVALCLTVDAW</sequence>
<dbReference type="RefSeq" id="WP_203932652.1">
    <property type="nucleotide sequence ID" value="NZ_BOPH01000105.1"/>
</dbReference>
<proteinExistence type="predicted"/>
<keyword evidence="1" id="KW-0472">Membrane</keyword>
<organism evidence="2 3">
    <name type="scientific">Virgisporangium ochraceum</name>
    <dbReference type="NCBI Taxonomy" id="65505"/>
    <lineage>
        <taxon>Bacteria</taxon>
        <taxon>Bacillati</taxon>
        <taxon>Actinomycetota</taxon>
        <taxon>Actinomycetes</taxon>
        <taxon>Micromonosporales</taxon>
        <taxon>Micromonosporaceae</taxon>
        <taxon>Virgisporangium</taxon>
    </lineage>
</organism>
<evidence type="ECO:0000313" key="2">
    <source>
        <dbReference type="EMBL" id="GIJ72807.1"/>
    </source>
</evidence>
<dbReference type="Proteomes" id="UP000635606">
    <property type="component" value="Unassembled WGS sequence"/>
</dbReference>
<evidence type="ECO:0000256" key="1">
    <source>
        <dbReference type="SAM" id="Phobius"/>
    </source>
</evidence>